<sequence length="120" mass="13493">MSNSKYSKYASATRANFTPEELRRAQENFQYVKARFPKEHAESETLIAAKGLAGHREIHDWYNRYKSPIPKERLNAIEQYADSTYSGPFGRGQALEAKPTTAGGTAQDNLYRPPVKPEGA</sequence>
<accession>A0ABR6ACW7</accession>
<dbReference type="EMBL" id="JACGBJ010000013">
    <property type="protein sequence ID" value="MBA5804440.1"/>
    <property type="molecule type" value="Genomic_DNA"/>
</dbReference>
<protein>
    <submittedName>
        <fullName evidence="2">Uncharacterized protein</fullName>
    </submittedName>
</protein>
<reference evidence="2 3" key="1">
    <citation type="submission" date="2020-07" db="EMBL/GenBank/DDBJ databases">
        <authorList>
            <person name="Sun Q."/>
        </authorList>
    </citation>
    <scope>NUCLEOTIDE SEQUENCE [LARGE SCALE GENOMIC DNA]</scope>
    <source>
        <strain evidence="2 3">WYCCWR 11317</strain>
    </source>
</reference>
<name>A0ABR6ACW7_9HYPH</name>
<keyword evidence="3" id="KW-1185">Reference proteome</keyword>
<organism evidence="2 3">
    <name type="scientific">Rhizobium changzhiense</name>
    <dbReference type="NCBI Taxonomy" id="2692317"/>
    <lineage>
        <taxon>Bacteria</taxon>
        <taxon>Pseudomonadati</taxon>
        <taxon>Pseudomonadota</taxon>
        <taxon>Alphaproteobacteria</taxon>
        <taxon>Hyphomicrobiales</taxon>
        <taxon>Rhizobiaceae</taxon>
        <taxon>Rhizobium/Agrobacterium group</taxon>
        <taxon>Rhizobium</taxon>
    </lineage>
</organism>
<evidence type="ECO:0000313" key="2">
    <source>
        <dbReference type="EMBL" id="MBA5804440.1"/>
    </source>
</evidence>
<feature type="region of interest" description="Disordered" evidence="1">
    <location>
        <begin position="88"/>
        <end position="120"/>
    </location>
</feature>
<evidence type="ECO:0000313" key="3">
    <source>
        <dbReference type="Proteomes" id="UP000539787"/>
    </source>
</evidence>
<proteinExistence type="predicted"/>
<dbReference type="Proteomes" id="UP000539787">
    <property type="component" value="Unassembled WGS sequence"/>
</dbReference>
<evidence type="ECO:0000256" key="1">
    <source>
        <dbReference type="SAM" id="MobiDB-lite"/>
    </source>
</evidence>
<gene>
    <name evidence="2" type="ORF">HX902_22680</name>
</gene>
<comment type="caution">
    <text evidence="2">The sequence shown here is derived from an EMBL/GenBank/DDBJ whole genome shotgun (WGS) entry which is preliminary data.</text>
</comment>
<dbReference type="RefSeq" id="WP_182210273.1">
    <property type="nucleotide sequence ID" value="NZ_JACGBJ010000013.1"/>
</dbReference>